<accession>A0A0R3MFD8</accession>
<reference evidence="1 2" key="1">
    <citation type="submission" date="2014-03" db="EMBL/GenBank/DDBJ databases">
        <title>Bradyrhizobium valentinum sp. nov., isolated from effective nodules of Lupinus mariae-josephae, a lupine endemic of basic-lime soils in Eastern Spain.</title>
        <authorList>
            <person name="Duran D."/>
            <person name="Rey L."/>
            <person name="Navarro A."/>
            <person name="Busquets A."/>
            <person name="Imperial J."/>
            <person name="Ruiz-Argueso T."/>
        </authorList>
    </citation>
    <scope>NUCLEOTIDE SEQUENCE [LARGE SCALE GENOMIC DNA]</scope>
    <source>
        <strain evidence="1 2">CCBAU 23086</strain>
    </source>
</reference>
<protein>
    <recommendedName>
        <fullName evidence="3">DUF2251 domain-containing protein</fullName>
    </recommendedName>
</protein>
<evidence type="ECO:0000313" key="1">
    <source>
        <dbReference type="EMBL" id="KRR18948.1"/>
    </source>
</evidence>
<sequence length="133" mass="14527">MIGETVRFTASDGKCAIVIEDDGRVGYAYLLDSRGEICGDVWLYNRCPAPDVPEWHDPSGAPFANPLAYVQCCTEFRFPNSSADIDIDWACEDGACLARIFMKKKLVAVLKNGAKPGWALLAKKDGPLAKSLK</sequence>
<evidence type="ECO:0000313" key="2">
    <source>
        <dbReference type="Proteomes" id="UP000051660"/>
    </source>
</evidence>
<dbReference type="EMBL" id="LLYB01000101">
    <property type="protein sequence ID" value="KRR18948.1"/>
    <property type="molecule type" value="Genomic_DNA"/>
</dbReference>
<comment type="caution">
    <text evidence="1">The sequence shown here is derived from an EMBL/GenBank/DDBJ whole genome shotgun (WGS) entry which is preliminary data.</text>
</comment>
<gene>
    <name evidence="1" type="ORF">CQ14_18845</name>
</gene>
<organism evidence="1 2">
    <name type="scientific">Bradyrhizobium lablabi</name>
    <dbReference type="NCBI Taxonomy" id="722472"/>
    <lineage>
        <taxon>Bacteria</taxon>
        <taxon>Pseudomonadati</taxon>
        <taxon>Pseudomonadota</taxon>
        <taxon>Alphaproteobacteria</taxon>
        <taxon>Hyphomicrobiales</taxon>
        <taxon>Nitrobacteraceae</taxon>
        <taxon>Bradyrhizobium</taxon>
    </lineage>
</organism>
<dbReference type="Proteomes" id="UP000051660">
    <property type="component" value="Unassembled WGS sequence"/>
</dbReference>
<proteinExistence type="predicted"/>
<evidence type="ECO:0008006" key="3">
    <source>
        <dbReference type="Google" id="ProtNLM"/>
    </source>
</evidence>
<dbReference type="AlphaFoldDB" id="A0A0R3MFD8"/>
<name>A0A0R3MFD8_9BRAD</name>